<dbReference type="InterPro" id="IPR031376">
    <property type="entry name" value="PCB_OB"/>
</dbReference>
<evidence type="ECO:0000256" key="7">
    <source>
        <dbReference type="ARBA" id="ARBA00018638"/>
    </source>
</evidence>
<dbReference type="InterPro" id="IPR050396">
    <property type="entry name" value="Glycosyltr_51/Transpeptidase"/>
</dbReference>
<dbReference type="AlphaFoldDB" id="A0AAP6JEX8"/>
<evidence type="ECO:0000256" key="23">
    <source>
        <dbReference type="ARBA" id="ARBA00023316"/>
    </source>
</evidence>
<evidence type="ECO:0000256" key="13">
    <source>
        <dbReference type="ARBA" id="ARBA00022679"/>
    </source>
</evidence>
<dbReference type="GO" id="GO:0046677">
    <property type="term" value="P:response to antibiotic"/>
    <property type="evidence" value="ECO:0007669"/>
    <property type="project" value="UniProtKB-KW"/>
</dbReference>
<evidence type="ECO:0000313" key="34">
    <source>
        <dbReference type="Proteomes" id="UP001302316"/>
    </source>
</evidence>
<comment type="similarity">
    <text evidence="4">In the C-terminal section; belongs to the transpeptidase family.</text>
</comment>
<keyword evidence="21" id="KW-0046">Antibiotic resistance</keyword>
<dbReference type="GO" id="GO:0008360">
    <property type="term" value="P:regulation of cell shape"/>
    <property type="evidence" value="ECO:0007669"/>
    <property type="project" value="UniProtKB-KW"/>
</dbReference>
<dbReference type="Gene3D" id="1.10.3810.10">
    <property type="entry name" value="Biosynthetic peptidoglycan transglycosylase-like"/>
    <property type="match status" value="1"/>
</dbReference>
<keyword evidence="34" id="KW-1185">Reference proteome</keyword>
<evidence type="ECO:0000256" key="5">
    <source>
        <dbReference type="ARBA" id="ARBA00007739"/>
    </source>
</evidence>
<keyword evidence="20 29" id="KW-0472">Membrane</keyword>
<dbReference type="GO" id="GO:0005886">
    <property type="term" value="C:plasma membrane"/>
    <property type="evidence" value="ECO:0007669"/>
    <property type="project" value="UniProtKB-SubCell"/>
</dbReference>
<evidence type="ECO:0000256" key="19">
    <source>
        <dbReference type="ARBA" id="ARBA00022989"/>
    </source>
</evidence>
<dbReference type="Gene3D" id="3.40.710.10">
    <property type="entry name" value="DD-peptidase/beta-lactamase superfamily"/>
    <property type="match status" value="2"/>
</dbReference>
<name>A0AAP6JEX8_9GAMM</name>
<evidence type="ECO:0000256" key="4">
    <source>
        <dbReference type="ARBA" id="ARBA00007090"/>
    </source>
</evidence>
<dbReference type="PANTHER" id="PTHR32282">
    <property type="entry name" value="BINDING PROTEIN TRANSPEPTIDASE, PUTATIVE-RELATED"/>
    <property type="match status" value="1"/>
</dbReference>
<dbReference type="Pfam" id="PF17092">
    <property type="entry name" value="PCB_OB"/>
    <property type="match status" value="1"/>
</dbReference>
<evidence type="ECO:0000256" key="27">
    <source>
        <dbReference type="ARBA" id="ARBA00060592"/>
    </source>
</evidence>
<dbReference type="InterPro" id="IPR036950">
    <property type="entry name" value="PBP_transglycosylase"/>
</dbReference>
<keyword evidence="22" id="KW-0511">Multifunctional enzyme</keyword>
<evidence type="ECO:0000256" key="1">
    <source>
        <dbReference type="ARBA" id="ARBA00002624"/>
    </source>
</evidence>
<comment type="pathway">
    <text evidence="27">Glycan biosynthesis.</text>
</comment>
<evidence type="ECO:0000256" key="8">
    <source>
        <dbReference type="ARBA" id="ARBA00022475"/>
    </source>
</evidence>
<dbReference type="EC" id="2.4.99.28" evidence="25"/>
<feature type="domain" description="Glycosyl transferase family 51" evidence="31">
    <location>
        <begin position="59"/>
        <end position="234"/>
    </location>
</feature>
<evidence type="ECO:0000256" key="24">
    <source>
        <dbReference type="ARBA" id="ARBA00034000"/>
    </source>
</evidence>
<keyword evidence="15" id="KW-0378">Hydrolase</keyword>
<dbReference type="Pfam" id="PF00912">
    <property type="entry name" value="Transgly"/>
    <property type="match status" value="1"/>
</dbReference>
<evidence type="ECO:0000256" key="25">
    <source>
        <dbReference type="ARBA" id="ARBA00044770"/>
    </source>
</evidence>
<evidence type="ECO:0000259" key="30">
    <source>
        <dbReference type="Pfam" id="PF00905"/>
    </source>
</evidence>
<evidence type="ECO:0000256" key="14">
    <source>
        <dbReference type="ARBA" id="ARBA00022692"/>
    </source>
</evidence>
<reference evidence="33 34" key="1">
    <citation type="submission" date="2023-12" db="EMBL/GenBank/DDBJ databases">
        <title>Whole-genome sequencing of halo(alkali)philic microorganisms from hypersaline lakes.</title>
        <authorList>
            <person name="Sorokin D.Y."/>
            <person name="Merkel A.Y."/>
            <person name="Messina E."/>
            <person name="Yakimov M."/>
        </authorList>
    </citation>
    <scope>NUCLEOTIDE SEQUENCE [LARGE SCALE GENOMIC DNA]</scope>
    <source>
        <strain evidence="33 34">AB-CW1</strain>
    </source>
</reference>
<keyword evidence="14 29" id="KW-0812">Transmembrane</keyword>
<comment type="similarity">
    <text evidence="5">In the N-terminal section; belongs to the glycosyltransferase 51 family.</text>
</comment>
<comment type="subcellular location">
    <subcellularLocation>
        <location evidence="2">Cell inner membrane</location>
        <topology evidence="2">Single-pass type II membrane protein</topology>
    </subcellularLocation>
</comment>
<evidence type="ECO:0000256" key="6">
    <source>
        <dbReference type="ARBA" id="ARBA00012448"/>
    </source>
</evidence>
<evidence type="ECO:0000313" key="33">
    <source>
        <dbReference type="EMBL" id="MEA5445750.1"/>
    </source>
</evidence>
<protein>
    <recommendedName>
        <fullName evidence="7">Penicillin-binding protein 1A</fullName>
        <ecNumber evidence="25">2.4.99.28</ecNumber>
        <ecNumber evidence="6">3.4.16.4</ecNumber>
    </recommendedName>
</protein>
<comment type="catalytic activity">
    <reaction evidence="24">
        <text>Preferential cleavage: (Ac)2-L-Lys-D-Ala-|-D-Ala. Also transpeptidation of peptidyl-alanyl moieties that are N-acyl substituents of D-alanine.</text>
        <dbReference type="EC" id="3.4.16.4"/>
    </reaction>
</comment>
<evidence type="ECO:0000256" key="26">
    <source>
        <dbReference type="ARBA" id="ARBA00049902"/>
    </source>
</evidence>
<dbReference type="EMBL" id="JAYGII010000014">
    <property type="protein sequence ID" value="MEA5445750.1"/>
    <property type="molecule type" value="Genomic_DNA"/>
</dbReference>
<dbReference type="GO" id="GO:0006508">
    <property type="term" value="P:proteolysis"/>
    <property type="evidence" value="ECO:0007669"/>
    <property type="project" value="UniProtKB-KW"/>
</dbReference>
<evidence type="ECO:0000256" key="16">
    <source>
        <dbReference type="ARBA" id="ARBA00022960"/>
    </source>
</evidence>
<dbReference type="NCBIfam" id="TIGR02074">
    <property type="entry name" value="PBP_1a_fam"/>
    <property type="match status" value="1"/>
</dbReference>
<comment type="function">
    <text evidence="1">Cell wall formation. Synthesis of cross-linked peptidoglycan from the lipid intermediates. The enzyme has a penicillin-insensitive transglycosylase N-terminal domain (formation of linear glycan strands) and a penicillin-sensitive transpeptidase C-terminal domain (cross-linking of the peptide subunits).</text>
</comment>
<evidence type="ECO:0000256" key="9">
    <source>
        <dbReference type="ARBA" id="ARBA00022519"/>
    </source>
</evidence>
<evidence type="ECO:0000256" key="22">
    <source>
        <dbReference type="ARBA" id="ARBA00023268"/>
    </source>
</evidence>
<evidence type="ECO:0000256" key="10">
    <source>
        <dbReference type="ARBA" id="ARBA00022645"/>
    </source>
</evidence>
<keyword evidence="8" id="KW-1003">Cell membrane</keyword>
<dbReference type="Proteomes" id="UP001302316">
    <property type="component" value="Unassembled WGS sequence"/>
</dbReference>
<proteinExistence type="inferred from homology"/>
<keyword evidence="13" id="KW-0808">Transferase</keyword>
<dbReference type="PANTHER" id="PTHR32282:SF27">
    <property type="entry name" value="PENICILLIN-BINDING PROTEIN 1A"/>
    <property type="match status" value="1"/>
</dbReference>
<feature type="transmembrane region" description="Helical" evidence="29">
    <location>
        <begin position="7"/>
        <end position="33"/>
    </location>
</feature>
<dbReference type="EC" id="3.4.16.4" evidence="6"/>
<evidence type="ECO:0000256" key="21">
    <source>
        <dbReference type="ARBA" id="ARBA00023251"/>
    </source>
</evidence>
<dbReference type="InterPro" id="IPR001460">
    <property type="entry name" value="PCN-bd_Tpept"/>
</dbReference>
<keyword evidence="11" id="KW-0645">Protease</keyword>
<dbReference type="FunFam" id="1.10.3810.10:FF:000003">
    <property type="entry name" value="Penicillin-binding protein 1a"/>
    <property type="match status" value="1"/>
</dbReference>
<sequence>MQRFLKILVFLLGAGFTLFVVAIGVVVGTYLYIAPDQPDVEVLREVDFKEPMRVFSRDGRLIAEFGEERRRPLRYEEFPERLKQAVIAAEDENFFRHRGVDFRAMLRASYYLVTTRSMAHGGGSTITMQVARNFFLTRDQTFGRKIRELFLAFEIERELSKEEIMSLYLNKIFLGHRAFGAAAAAEVYYGKDVSELTLAEKAMIAGLPQAPSRANPVSNPERAVDRRAYVLGRMLTLDLISQEEYAEAVTAPVTAGLHRAQVEVDAPFVAEMVRQEMVRRYGDAAYEDGFQVVTTVDGRKQPAAVRALRNGLLAYDQRHGWRGPVGQVQVPDDPSDQQAWASTLASYYRIGGLEPVVVAAAGETGFEAVRRNADRVTVDFSTMEWARPFINRNRQGSAPERADEVVMPGDVVFLSQDEDGWALSQVPEAQGAVVAINPEDGAIEALAGGFDFRHSQYNRAVQALRQPGSAFKPFIYSAALDSGFTPATLVNDAPVVVEEADIDHTWRPTNYTGRFFGPTRLREALVHSRNLVSVRVLRDVGIGRTAGHLRSFGFDDRALPRDLTLALGTGELTPLDLTRGYAVFANGGHRVEPWFIERIMDRRGEPLYQAQPAVVCPECSVPGLENGLPEELQAEDASDAWQPSLHEDELNPESPINLAERVISPQNAYLIDSMLQDVVRHGTGRFARQQLGRNDLAGKTGTANEYRDAWFSGYTPDLVATAWIGFDRSQPLGNREGGARAALPIWTEFMGAALIGAPERTLDEPPGLVRVRISRDTGLMVGADHPNGMFEIFREGQLPEREDSSDEDSPGADDLF</sequence>
<evidence type="ECO:0000259" key="32">
    <source>
        <dbReference type="Pfam" id="PF17092"/>
    </source>
</evidence>
<comment type="catalytic activity">
    <reaction evidence="26">
        <text>[GlcNAc-(1-&gt;4)-Mur2Ac(oyl-L-Ala-gamma-D-Glu-L-Lys-D-Ala-D-Ala)](n)-di-trans,octa-cis-undecaprenyl diphosphate + beta-D-GlcNAc-(1-&gt;4)-Mur2Ac(oyl-L-Ala-gamma-D-Glu-L-Lys-D-Ala-D-Ala)-di-trans,octa-cis-undecaprenyl diphosphate = [GlcNAc-(1-&gt;4)-Mur2Ac(oyl-L-Ala-gamma-D-Glu-L-Lys-D-Ala-D-Ala)](n+1)-di-trans,octa-cis-undecaprenyl diphosphate + di-trans,octa-cis-undecaprenyl diphosphate + H(+)</text>
        <dbReference type="Rhea" id="RHEA:23708"/>
        <dbReference type="Rhea" id="RHEA-COMP:9602"/>
        <dbReference type="Rhea" id="RHEA-COMP:9603"/>
        <dbReference type="ChEBI" id="CHEBI:15378"/>
        <dbReference type="ChEBI" id="CHEBI:58405"/>
        <dbReference type="ChEBI" id="CHEBI:60033"/>
        <dbReference type="ChEBI" id="CHEBI:78435"/>
        <dbReference type="EC" id="2.4.99.28"/>
    </reaction>
</comment>
<keyword evidence="12" id="KW-0328">Glycosyltransferase</keyword>
<gene>
    <name evidence="33" type="ORF">VCB98_07955</name>
</gene>
<keyword evidence="10" id="KW-0121">Carboxypeptidase</keyword>
<keyword evidence="23" id="KW-0961">Cell wall biogenesis/degradation</keyword>
<dbReference type="GO" id="GO:0008658">
    <property type="term" value="F:penicillin binding"/>
    <property type="evidence" value="ECO:0007669"/>
    <property type="project" value="InterPro"/>
</dbReference>
<dbReference type="Gene3D" id="2.40.50.140">
    <property type="entry name" value="Nucleic acid-binding proteins"/>
    <property type="match status" value="1"/>
</dbReference>
<keyword evidence="19 29" id="KW-1133">Transmembrane helix</keyword>
<evidence type="ECO:0000256" key="2">
    <source>
        <dbReference type="ARBA" id="ARBA00004249"/>
    </source>
</evidence>
<dbReference type="Pfam" id="PF00905">
    <property type="entry name" value="Transpeptidase"/>
    <property type="match status" value="1"/>
</dbReference>
<feature type="compositionally biased region" description="Acidic residues" evidence="28">
    <location>
        <begin position="803"/>
        <end position="816"/>
    </location>
</feature>
<dbReference type="GO" id="GO:0071555">
    <property type="term" value="P:cell wall organization"/>
    <property type="evidence" value="ECO:0007669"/>
    <property type="project" value="UniProtKB-KW"/>
</dbReference>
<organism evidence="33 34">
    <name type="scientific">Natronospira elongata</name>
    <dbReference type="NCBI Taxonomy" id="3110268"/>
    <lineage>
        <taxon>Bacteria</taxon>
        <taxon>Pseudomonadati</taxon>
        <taxon>Pseudomonadota</taxon>
        <taxon>Gammaproteobacteria</taxon>
        <taxon>Natronospirales</taxon>
        <taxon>Natronospiraceae</taxon>
        <taxon>Natronospira</taxon>
    </lineage>
</organism>
<evidence type="ECO:0000256" key="29">
    <source>
        <dbReference type="SAM" id="Phobius"/>
    </source>
</evidence>
<keyword evidence="9" id="KW-0997">Cell inner membrane</keyword>
<dbReference type="GO" id="GO:0008955">
    <property type="term" value="F:peptidoglycan glycosyltransferase activity"/>
    <property type="evidence" value="ECO:0007669"/>
    <property type="project" value="UniProtKB-EC"/>
</dbReference>
<comment type="caution">
    <text evidence="33">The sequence shown here is derived from an EMBL/GenBank/DDBJ whole genome shotgun (WGS) entry which is preliminary data.</text>
</comment>
<evidence type="ECO:0000256" key="28">
    <source>
        <dbReference type="SAM" id="MobiDB-lite"/>
    </source>
</evidence>
<evidence type="ECO:0000256" key="3">
    <source>
        <dbReference type="ARBA" id="ARBA00004752"/>
    </source>
</evidence>
<evidence type="ECO:0000256" key="15">
    <source>
        <dbReference type="ARBA" id="ARBA00022801"/>
    </source>
</evidence>
<evidence type="ECO:0000259" key="31">
    <source>
        <dbReference type="Pfam" id="PF00912"/>
    </source>
</evidence>
<feature type="domain" description="Penicillin-binding protein OB-like" evidence="32">
    <location>
        <begin position="321"/>
        <end position="429"/>
    </location>
</feature>
<evidence type="ECO:0000256" key="11">
    <source>
        <dbReference type="ARBA" id="ARBA00022670"/>
    </source>
</evidence>
<keyword evidence="16" id="KW-0133">Cell shape</keyword>
<evidence type="ECO:0000256" key="18">
    <source>
        <dbReference type="ARBA" id="ARBA00022984"/>
    </source>
</evidence>
<keyword evidence="18" id="KW-0573">Peptidoglycan synthesis</keyword>
<dbReference type="SUPFAM" id="SSF56601">
    <property type="entry name" value="beta-lactamase/transpeptidase-like"/>
    <property type="match status" value="1"/>
</dbReference>
<comment type="pathway">
    <text evidence="3">Cell wall biogenesis; peptidoglycan biosynthesis.</text>
</comment>
<dbReference type="RefSeq" id="WP_346051494.1">
    <property type="nucleotide sequence ID" value="NZ_JAYGII010000014.1"/>
</dbReference>
<keyword evidence="17" id="KW-0735">Signal-anchor</keyword>
<feature type="domain" description="Penicillin-binding protein transpeptidase" evidence="30">
    <location>
        <begin position="431"/>
        <end position="717"/>
    </location>
</feature>
<dbReference type="InterPro" id="IPR012340">
    <property type="entry name" value="NA-bd_OB-fold"/>
</dbReference>
<evidence type="ECO:0000256" key="17">
    <source>
        <dbReference type="ARBA" id="ARBA00022968"/>
    </source>
</evidence>
<feature type="region of interest" description="Disordered" evidence="28">
    <location>
        <begin position="796"/>
        <end position="816"/>
    </location>
</feature>
<dbReference type="InterPro" id="IPR012338">
    <property type="entry name" value="Beta-lactam/transpept-like"/>
</dbReference>
<accession>A0AAP6JEX8</accession>
<dbReference type="GO" id="GO:0009002">
    <property type="term" value="F:serine-type D-Ala-D-Ala carboxypeptidase activity"/>
    <property type="evidence" value="ECO:0007669"/>
    <property type="project" value="UniProtKB-EC"/>
</dbReference>
<dbReference type="InterPro" id="IPR001264">
    <property type="entry name" value="Glyco_trans_51"/>
</dbReference>
<evidence type="ECO:0000256" key="12">
    <source>
        <dbReference type="ARBA" id="ARBA00022676"/>
    </source>
</evidence>
<dbReference type="InterPro" id="IPR023346">
    <property type="entry name" value="Lysozyme-like_dom_sf"/>
</dbReference>
<dbReference type="GO" id="GO:0009252">
    <property type="term" value="P:peptidoglycan biosynthetic process"/>
    <property type="evidence" value="ECO:0007669"/>
    <property type="project" value="UniProtKB-KW"/>
</dbReference>
<dbReference type="GO" id="GO:0030288">
    <property type="term" value="C:outer membrane-bounded periplasmic space"/>
    <property type="evidence" value="ECO:0007669"/>
    <property type="project" value="TreeGrafter"/>
</dbReference>
<dbReference type="SUPFAM" id="SSF53955">
    <property type="entry name" value="Lysozyme-like"/>
    <property type="match status" value="1"/>
</dbReference>
<evidence type="ECO:0000256" key="20">
    <source>
        <dbReference type="ARBA" id="ARBA00023136"/>
    </source>
</evidence>